<dbReference type="Gene3D" id="3.30.70.1440">
    <property type="entry name" value="Multidrug efflux transporter AcrB pore domain"/>
    <property type="match status" value="1"/>
</dbReference>
<dbReference type="Gene3D" id="3.30.70.1430">
    <property type="entry name" value="Multidrug efflux transporter AcrB pore domain"/>
    <property type="match status" value="2"/>
</dbReference>
<dbReference type="PANTHER" id="PTHR32063:SF18">
    <property type="entry name" value="CATION EFFLUX SYSTEM PROTEIN"/>
    <property type="match status" value="1"/>
</dbReference>
<dbReference type="SUPFAM" id="SSF82693">
    <property type="entry name" value="Multidrug efflux transporter AcrB pore domain, PN1, PN2, PC1 and PC2 subdomains"/>
    <property type="match status" value="2"/>
</dbReference>
<sequence length="1038" mass="114845">MKSGFNLSEWSLRHPALVLYAMLTLTLVGMLSYTRLGQSEDPPFTFKVMVVRTAWPGASAQEVEQQVTDKLEKKLQEVPWLDNLRSYSRPGESLIFLSAKDSTPAAQVPDIFYQVRKKIGDIAYTLPNGVEGPTFNDEFGDVYGNLYALTGDGYDYAELKRYAETLRAELLRVNDVAKVDFFGEQKQRIYVDLSNAKLATIGIDVATLLRTLQAQNLVTGSGSFDSENERIRIAVTGRYDRLEELRDVRFRANNHEFRLGDIAKVSRGFEDPPKDRVRYKGHDALLIGVSMRAGGDIIKLGSDLDQAVTNTQAQLPVGLELHTVSSQPKAVQRSVNEFAKSLTEAVVIVLGVSLLSLGLRTGIVVAITIPVVLAVTFWLMHLFGVGLHKISLGALILALGLLVDDAIIAVEMMASKMEQGWDRTRAAAFAYTSTAMPMLSGTLVTAAGFLPIATAASSTGEYTRSIFQVVVIALLVSWFAAVVFVPYLGYRLLPDMGKGPEQASGWARFWARLLKKPQSDPPKIHAHDLYQTPFYLRFRKLVAACVIHRWLVIFLTIAMFFTAIFGFKFVQQQFFPDSTRPELIVDLRLAEGVSYAATETDVKKLEAWLDKQSGIDNYVAYVGNGSPRFYLPLDQQLPQRSFAQFVVLTNGPAEREQLRDKLIRLFEQDFPDMRGSVLRLENGPPVGFPLQFRVSGPDLLTLRTIAHQVADVMRANPYPSNVQLDWDEPVKVVRVNVEQSKARLLGIASNDIANIINGALQGLYVTEFREGIERIDLLVRGAEIERKHLSRLQNLMIPIPGGRSVPLSQVAELEYGFEEGLIWRRNRVPTVTVRANLYGNMQAPMVSAQIEEQLADIKRQLPAGYRLETGGAVEESAKGGDSVAAGMPLFFLTVLTVLMIQLQSFSRMALVLLTAPLGLIGVTLFLLIFQQPFGFVAMLGTIALSGMIMRNSVILVDQIDQDKLAGRSDFDAIVDSTVRRFRPIVLTAAAAILAMIPLTHSAFFGPMAVAIMGGLTVATVLTLLFLPALYAAWFRIAV</sequence>
<feature type="transmembrane region" description="Helical" evidence="1">
    <location>
        <begin position="426"/>
        <end position="453"/>
    </location>
</feature>
<protein>
    <submittedName>
        <fullName evidence="2">Efflux RND transporter permease subunit</fullName>
    </submittedName>
</protein>
<dbReference type="InterPro" id="IPR001036">
    <property type="entry name" value="Acrflvin-R"/>
</dbReference>
<dbReference type="SUPFAM" id="SSF82866">
    <property type="entry name" value="Multidrug efflux transporter AcrB transmembrane domain"/>
    <property type="match status" value="2"/>
</dbReference>
<dbReference type="SUPFAM" id="SSF82714">
    <property type="entry name" value="Multidrug efflux transporter AcrB TolC docking domain, DN and DC subdomains"/>
    <property type="match status" value="2"/>
</dbReference>
<accession>A0ABR9D956</accession>
<feature type="transmembrane region" description="Helical" evidence="1">
    <location>
        <begin position="541"/>
        <end position="567"/>
    </location>
</feature>
<dbReference type="Gene3D" id="1.20.1640.10">
    <property type="entry name" value="Multidrug efflux transporter AcrB transmembrane domain"/>
    <property type="match status" value="2"/>
</dbReference>
<feature type="transmembrane region" description="Helical" evidence="1">
    <location>
        <begin position="935"/>
        <end position="956"/>
    </location>
</feature>
<feature type="transmembrane region" description="Helical" evidence="1">
    <location>
        <begin position="364"/>
        <end position="384"/>
    </location>
</feature>
<comment type="caution">
    <text evidence="2">The sequence shown here is derived from an EMBL/GenBank/DDBJ whole genome shotgun (WGS) entry which is preliminary data.</text>
</comment>
<dbReference type="PANTHER" id="PTHR32063">
    <property type="match status" value="1"/>
</dbReference>
<keyword evidence="1" id="KW-1133">Transmembrane helix</keyword>
<name>A0ABR9D956_9GAMM</name>
<dbReference type="Pfam" id="PF00873">
    <property type="entry name" value="ACR_tran"/>
    <property type="match status" value="1"/>
</dbReference>
<keyword evidence="1" id="KW-0812">Transmembrane</keyword>
<feature type="transmembrane region" description="Helical" evidence="1">
    <location>
        <begin position="390"/>
        <end position="414"/>
    </location>
</feature>
<dbReference type="RefSeq" id="WP_192376987.1">
    <property type="nucleotide sequence ID" value="NZ_CAJHIV010000001.1"/>
</dbReference>
<evidence type="ECO:0000256" key="1">
    <source>
        <dbReference type="SAM" id="Phobius"/>
    </source>
</evidence>
<dbReference type="InterPro" id="IPR027463">
    <property type="entry name" value="AcrB_DN_DC_subdom"/>
</dbReference>
<evidence type="ECO:0000313" key="3">
    <source>
        <dbReference type="Proteomes" id="UP000652176"/>
    </source>
</evidence>
<dbReference type="Gene3D" id="3.30.2090.10">
    <property type="entry name" value="Multidrug efflux transporter AcrB TolC docking domain, DN and DC subdomains"/>
    <property type="match status" value="2"/>
</dbReference>
<dbReference type="Gene3D" id="3.30.70.1320">
    <property type="entry name" value="Multidrug efflux transporter AcrB pore domain like"/>
    <property type="match status" value="1"/>
</dbReference>
<feature type="transmembrane region" description="Helical" evidence="1">
    <location>
        <begin position="1009"/>
        <end position="1033"/>
    </location>
</feature>
<feature type="transmembrane region" description="Helical" evidence="1">
    <location>
        <begin position="883"/>
        <end position="902"/>
    </location>
</feature>
<feature type="transmembrane region" description="Helical" evidence="1">
    <location>
        <begin position="984"/>
        <end position="1003"/>
    </location>
</feature>
<reference evidence="2 3" key="1">
    <citation type="submission" date="2020-09" db="EMBL/GenBank/DDBJ databases">
        <title>Methylomonas albis sp. nov. and Methylomonas fluvii sp. nov.: Two cold-adapted methanotrophs from the River Elbe and an amended description of Methylovulum psychrotolerans strain Eb1.</title>
        <authorList>
            <person name="Bussmann I.K."/>
            <person name="Klings K.-W."/>
            <person name="Warnstedt J."/>
            <person name="Hoppert M."/>
            <person name="Saborowski A."/>
            <person name="Horn F."/>
            <person name="Liebner S."/>
        </authorList>
    </citation>
    <scope>NUCLEOTIDE SEQUENCE [LARGE SCALE GENOMIC DNA]</scope>
    <source>
        <strain evidence="2 3">EbA</strain>
    </source>
</reference>
<dbReference type="PRINTS" id="PR00702">
    <property type="entry name" value="ACRIFLAVINRP"/>
</dbReference>
<keyword evidence="3" id="KW-1185">Reference proteome</keyword>
<feature type="transmembrane region" description="Helical" evidence="1">
    <location>
        <begin position="465"/>
        <end position="488"/>
    </location>
</feature>
<dbReference type="Proteomes" id="UP000652176">
    <property type="component" value="Unassembled WGS sequence"/>
</dbReference>
<gene>
    <name evidence="2" type="ORF">IE877_23470</name>
</gene>
<evidence type="ECO:0000313" key="2">
    <source>
        <dbReference type="EMBL" id="MBD9358793.1"/>
    </source>
</evidence>
<organism evidence="2 3">
    <name type="scientific">Methylomonas albis</name>
    <dbReference type="NCBI Taxonomy" id="1854563"/>
    <lineage>
        <taxon>Bacteria</taxon>
        <taxon>Pseudomonadati</taxon>
        <taxon>Pseudomonadota</taxon>
        <taxon>Gammaproteobacteria</taxon>
        <taxon>Methylococcales</taxon>
        <taxon>Methylococcaceae</taxon>
        <taxon>Methylomonas</taxon>
    </lineage>
</organism>
<dbReference type="EMBL" id="JACXSS010000001">
    <property type="protein sequence ID" value="MBD9358793.1"/>
    <property type="molecule type" value="Genomic_DNA"/>
</dbReference>
<proteinExistence type="predicted"/>
<feature type="transmembrane region" description="Helical" evidence="1">
    <location>
        <begin position="909"/>
        <end position="929"/>
    </location>
</feature>
<keyword evidence="1" id="KW-0472">Membrane</keyword>